<evidence type="ECO:0000256" key="2">
    <source>
        <dbReference type="ARBA" id="ARBA00022737"/>
    </source>
</evidence>
<feature type="domain" description="C2H2-type" evidence="7">
    <location>
        <begin position="1543"/>
        <end position="1570"/>
    </location>
</feature>
<dbReference type="Pfam" id="PF00096">
    <property type="entry name" value="zf-C2H2"/>
    <property type="match status" value="8"/>
</dbReference>
<feature type="domain" description="C2H2-type" evidence="7">
    <location>
        <begin position="43"/>
        <end position="70"/>
    </location>
</feature>
<evidence type="ECO:0000256" key="4">
    <source>
        <dbReference type="ARBA" id="ARBA00022833"/>
    </source>
</evidence>
<feature type="region of interest" description="Disordered" evidence="6">
    <location>
        <begin position="1"/>
        <end position="37"/>
    </location>
</feature>
<feature type="compositionally biased region" description="Basic and acidic residues" evidence="6">
    <location>
        <begin position="1754"/>
        <end position="1764"/>
    </location>
</feature>
<accession>A0A3Q2WQ35</accession>
<feature type="region of interest" description="Disordered" evidence="6">
    <location>
        <begin position="1676"/>
        <end position="1706"/>
    </location>
</feature>
<feature type="region of interest" description="Disordered" evidence="6">
    <location>
        <begin position="1729"/>
        <end position="1764"/>
    </location>
</feature>
<proteinExistence type="predicted"/>
<feature type="region of interest" description="Disordered" evidence="6">
    <location>
        <begin position="1787"/>
        <end position="1814"/>
    </location>
</feature>
<feature type="domain" description="C2H2-type" evidence="7">
    <location>
        <begin position="1044"/>
        <end position="1075"/>
    </location>
</feature>
<evidence type="ECO:0000259" key="7">
    <source>
        <dbReference type="PROSITE" id="PS50157"/>
    </source>
</evidence>
<feature type="region of interest" description="Disordered" evidence="6">
    <location>
        <begin position="397"/>
        <end position="424"/>
    </location>
</feature>
<feature type="domain" description="C2H2-type" evidence="7">
    <location>
        <begin position="995"/>
        <end position="1022"/>
    </location>
</feature>
<dbReference type="PANTHER" id="PTHR24379">
    <property type="entry name" value="KRAB AND ZINC FINGER DOMAIN-CONTAINING"/>
    <property type="match status" value="1"/>
</dbReference>
<feature type="compositionally biased region" description="Basic and acidic residues" evidence="6">
    <location>
        <begin position="904"/>
        <end position="916"/>
    </location>
</feature>
<feature type="domain" description="C2H2-type" evidence="7">
    <location>
        <begin position="608"/>
        <end position="635"/>
    </location>
</feature>
<dbReference type="GO" id="GO:0008270">
    <property type="term" value="F:zinc ion binding"/>
    <property type="evidence" value="ECO:0007669"/>
    <property type="project" value="UniProtKB-KW"/>
</dbReference>
<feature type="domain" description="C2H2-type" evidence="7">
    <location>
        <begin position="636"/>
        <end position="663"/>
    </location>
</feature>
<feature type="domain" description="C2H2-type" evidence="7">
    <location>
        <begin position="1644"/>
        <end position="1671"/>
    </location>
</feature>
<keyword evidence="1" id="KW-0479">Metal-binding</keyword>
<feature type="region of interest" description="Disordered" evidence="6">
    <location>
        <begin position="901"/>
        <end position="935"/>
    </location>
</feature>
<dbReference type="GO" id="GO:0000977">
    <property type="term" value="F:RNA polymerase II transcription regulatory region sequence-specific DNA binding"/>
    <property type="evidence" value="ECO:0007669"/>
    <property type="project" value="TreeGrafter"/>
</dbReference>
<feature type="domain" description="C2H2-type" evidence="7">
    <location>
        <begin position="942"/>
        <end position="969"/>
    </location>
</feature>
<sequence>MEGSASSASVEDGAENKRHADEGTPEENAGPSTEETADRSGVFCCQHCGEGFREEAAFLKHFREHPQESMYLDKHMDELHDGEKDNEALHFCSLCSSSFIDLSEYHLHMEKNHDQISQKETGIRINAAIAKQQTYECQDCGKSYGVIGHFLNHQRSHRQPSKSVFHDLQHLKKKSFQCESCGRNYSRASALDAHRRCHEEKLIKPRNRSSGDAIPAGESLAETKAGESQTEDYSEKVFTCSCGKAFSALMRLKTHQRFSRNSQCSPEEMKQKPKKNCNEFYCSECKKGFSGHIALFNHQRWHANHADDSAKRFPCEECGKVFMTLTFYYRHQRTAHSDETPAKSFHHQLCQLQKKAFECKDCGLKFSRSSALHSHQLHHTDVFRETEKEAQMCSSLPQDQMAESGRPEIDLETSTEGKVQLDSLPPTNMTEELYIVETDEDMESYEPGDFNVQVISASESEDEPPQDLNPDLELVCESDQEGRDDSDIVSKPEMDLKIVQIDFEQADEPIALIAREAENKSAEDRFDCPECYRWFSSSSSLRVHRMWHGVYKRRQQAQGQSAPFYTCDTCGHEASSFEAHCHHIQTHGGQMPSSDAFQEVEGLEKKNLTCSECGKVFSRLSALVSHQLHHPKRKQFQCPDCTMSYSHAASLFNHMKTCSAQKKENISVSKKEYNPKKTLLGPKIYHCEQCGKGFWSLGAFSHHKQNPTECADLRLRKGVPGSSVNGHQRSSMKVACPVCGRKFRHRGIMTLHMRKHENGNHKCELCNRSFRLFSSLLRHQVVHNDQLLPPPIKSFQHQVEQLKKNTYSCPDCGKLFSRAKALQFHMKSHGYESGHSPSSSWSRVTLEDLQCATCLAHFNSKVSLRVHQKLCIKRDNQVVANTENDDALRLCEGSVDASTWESSDQSKVRTPVKSEMDGTEPEMENDTGEGELENPTASNMKYKCKKCDRSFSVVGALNFHKRIHAEGYRSLPKSKLAISTMLKKPKQEEQGKGLFHCSECGRRFMSNSALGSHKRWHKEKKSSRSLLKDDDLKSLNHKTIDGTFQCKNCGKQFFNHRVLQRHQMFNPPCQSKAVPEPDLSSNEPGKTFVQDSLPAKHSKTLETGNEAFDQAPEQVKINCSESDAVLLALKPKPHQCPLCSMTFTKARGLRAHKWQAHAKSTKGKRKAALRRKKEPVASSSEMRKTGDSSAADNTSVMLKSSTADRDWMKITLDSPVKLCPDSREWSISEGAPNFKRVYLDVKQESKLDNQTPRAAAEVPPQVSCVSENTAKCFFKCDKCGKAFQTEEQLGTHKAKAQSRPYSCALCCQGFWTENQLHQHLAWHDEVRCRLPNEVRYRLSAAMTSKPLKPNPPAADNREKFFPSSKVIRPMLNSAGQSQSSHKCQHCGKAFLSPTELQKHKTEQCSSSDSYHCSVCPRTFREIQDLIEHHQECISDYKRQSDAPAAVSAGDSNGLTCLECGTTFCQETDLHQHALEEAEAEIEDHMVAELVPEREDAGENGDESMIGNTAECDESDSAQTGTSDPIQSFGVSTASVKNAPRKDYVCSICGKIYAYLVSFKKHQQLHENESSASAKPPDESILRQYECPDCGMLFIRRTRLISHLRVHRASISLKSAPHRCDTCNKDFASAGLWLAHTELHKQNPFWCLSCTRGFRDEASLDKHLQNHYHRHGTIRTSAQPTSHFSNHGGAKQSFSNPGKVISHQKQHRTNSVNLGGLIQRSALLPCVEEEPEMNADLKERPEEEESTQKTGLQSPHEKIEDCDRSDKSDCGEPVFHFKILRQASLADLSDESKSGDVQSKTRNEPDEAESQERNVHSDHKYWEWECFDCDMGFDDVAKLHSHYIKHATGELPILWDNTEG</sequence>
<dbReference type="PANTHER" id="PTHR24379:SF127">
    <property type="entry name" value="BLOODY FINGERS-RELATED"/>
    <property type="match status" value="1"/>
</dbReference>
<feature type="domain" description="C2H2-type" evidence="7">
    <location>
        <begin position="1381"/>
        <end position="1416"/>
    </location>
</feature>
<feature type="domain" description="C2H2-type" evidence="7">
    <location>
        <begin position="734"/>
        <end position="761"/>
    </location>
</feature>
<reference evidence="8" key="1">
    <citation type="submission" date="2025-08" db="UniProtKB">
        <authorList>
            <consortium name="Ensembl"/>
        </authorList>
    </citation>
    <scope>IDENTIFICATION</scope>
</reference>
<dbReference type="SMART" id="SM00355">
    <property type="entry name" value="ZnF_C2H2"/>
    <property type="match status" value="30"/>
</dbReference>
<dbReference type="GO" id="GO:0005634">
    <property type="term" value="C:nucleus"/>
    <property type="evidence" value="ECO:0007669"/>
    <property type="project" value="TreeGrafter"/>
</dbReference>
<dbReference type="Proteomes" id="UP000264840">
    <property type="component" value="Unplaced"/>
</dbReference>
<reference evidence="8" key="2">
    <citation type="submission" date="2025-09" db="UniProtKB">
        <authorList>
            <consortium name="Ensembl"/>
        </authorList>
    </citation>
    <scope>IDENTIFICATION</scope>
</reference>
<feature type="region of interest" description="Disordered" evidence="6">
    <location>
        <begin position="1155"/>
        <end position="1194"/>
    </location>
</feature>
<evidence type="ECO:0000313" key="9">
    <source>
        <dbReference type="Proteomes" id="UP000264840"/>
    </source>
</evidence>
<dbReference type="InterPro" id="IPR036236">
    <property type="entry name" value="Znf_C2H2_sf"/>
</dbReference>
<keyword evidence="4" id="KW-0862">Zinc</keyword>
<dbReference type="GO" id="GO:0000981">
    <property type="term" value="F:DNA-binding transcription factor activity, RNA polymerase II-specific"/>
    <property type="evidence" value="ECO:0007669"/>
    <property type="project" value="TreeGrafter"/>
</dbReference>
<feature type="domain" description="C2H2-type" evidence="7">
    <location>
        <begin position="176"/>
        <end position="198"/>
    </location>
</feature>
<feature type="compositionally biased region" description="Basic and acidic residues" evidence="6">
    <location>
        <begin position="1789"/>
        <end position="1814"/>
    </location>
</feature>
<feature type="domain" description="C2H2-type" evidence="7">
    <location>
        <begin position="1274"/>
        <end position="1302"/>
    </location>
</feature>
<evidence type="ECO:0000256" key="1">
    <source>
        <dbReference type="ARBA" id="ARBA00022723"/>
    </source>
</evidence>
<dbReference type="Ensembl" id="ENSHBUT00000017999.1">
    <property type="protein sequence ID" value="ENSHBUP00000028648.1"/>
    <property type="gene ID" value="ENSHBUG00000012546.1"/>
</dbReference>
<feature type="domain" description="C2H2-type" evidence="7">
    <location>
        <begin position="807"/>
        <end position="834"/>
    </location>
</feature>
<name>A0A3Q2WQ35_HAPBU</name>
<feature type="compositionally biased region" description="Basic residues" evidence="6">
    <location>
        <begin position="1155"/>
        <end position="1173"/>
    </location>
</feature>
<dbReference type="STRING" id="8153.ENSHBUP00000028648"/>
<feature type="domain" description="C2H2-type" evidence="7">
    <location>
        <begin position="1584"/>
        <end position="1611"/>
    </location>
</feature>
<keyword evidence="3 5" id="KW-0863">Zinc-finger</keyword>
<evidence type="ECO:0000313" key="8">
    <source>
        <dbReference type="Ensembl" id="ENSHBUP00000028648.1"/>
    </source>
</evidence>
<feature type="domain" description="C2H2-type" evidence="7">
    <location>
        <begin position="565"/>
        <end position="592"/>
    </location>
</feature>
<feature type="compositionally biased region" description="Acidic residues" evidence="6">
    <location>
        <begin position="917"/>
        <end position="932"/>
    </location>
</feature>
<feature type="domain" description="C2H2-type" evidence="7">
    <location>
        <begin position="526"/>
        <end position="553"/>
    </location>
</feature>
<feature type="domain" description="C2H2-type" evidence="7">
    <location>
        <begin position="135"/>
        <end position="162"/>
    </location>
</feature>
<dbReference type="SUPFAM" id="SSF57667">
    <property type="entry name" value="beta-beta-alpha zinc fingers"/>
    <property type="match status" value="12"/>
</dbReference>
<dbReference type="PROSITE" id="PS00028">
    <property type="entry name" value="ZINC_FINGER_C2H2_1"/>
    <property type="match status" value="21"/>
</dbReference>
<dbReference type="InterPro" id="IPR013087">
    <property type="entry name" value="Znf_C2H2_type"/>
</dbReference>
<evidence type="ECO:0000256" key="6">
    <source>
        <dbReference type="SAM" id="MobiDB-lite"/>
    </source>
</evidence>
<evidence type="ECO:0000256" key="5">
    <source>
        <dbReference type="PROSITE-ProRule" id="PRU00042"/>
    </source>
</evidence>
<organism evidence="8 9">
    <name type="scientific">Haplochromis burtoni</name>
    <name type="common">Burton's mouthbrooder</name>
    <name type="synonym">Chromis burtoni</name>
    <dbReference type="NCBI Taxonomy" id="8153"/>
    <lineage>
        <taxon>Eukaryota</taxon>
        <taxon>Metazoa</taxon>
        <taxon>Chordata</taxon>
        <taxon>Craniata</taxon>
        <taxon>Vertebrata</taxon>
        <taxon>Euteleostomi</taxon>
        <taxon>Actinopterygii</taxon>
        <taxon>Neopterygii</taxon>
        <taxon>Teleostei</taxon>
        <taxon>Neoteleostei</taxon>
        <taxon>Acanthomorphata</taxon>
        <taxon>Ovalentaria</taxon>
        <taxon>Cichlomorphae</taxon>
        <taxon>Cichliformes</taxon>
        <taxon>Cichlidae</taxon>
        <taxon>African cichlids</taxon>
        <taxon>Pseudocrenilabrinae</taxon>
        <taxon>Haplochromini</taxon>
        <taxon>Haplochromis</taxon>
    </lineage>
</organism>
<evidence type="ECO:0000256" key="3">
    <source>
        <dbReference type="ARBA" id="ARBA00022771"/>
    </source>
</evidence>
<feature type="domain" description="C2H2-type" evidence="7">
    <location>
        <begin position="1134"/>
        <end position="1162"/>
    </location>
</feature>
<protein>
    <submittedName>
        <fullName evidence="8">Zinc finger protein 586-like</fullName>
    </submittedName>
</protein>
<dbReference type="Pfam" id="PF13912">
    <property type="entry name" value="zf-C2H2_6"/>
    <property type="match status" value="2"/>
</dbReference>
<feature type="domain" description="C2H2-type" evidence="7">
    <location>
        <begin position="761"/>
        <end position="788"/>
    </location>
</feature>
<dbReference type="Gene3D" id="3.30.160.60">
    <property type="entry name" value="Classic Zinc Finger"/>
    <property type="match status" value="14"/>
</dbReference>
<dbReference type="GeneTree" id="ENSGT01150000286939"/>
<feature type="domain" description="C2H2-type" evidence="7">
    <location>
        <begin position="313"/>
        <end position="341"/>
    </location>
</feature>
<feature type="domain" description="C2H2-type" evidence="7">
    <location>
        <begin position="357"/>
        <end position="380"/>
    </location>
</feature>
<dbReference type="PROSITE" id="PS50157">
    <property type="entry name" value="ZINC_FINGER_C2H2_2"/>
    <property type="match status" value="22"/>
</dbReference>
<keyword evidence="2" id="KW-0677">Repeat</keyword>
<feature type="domain" description="C2H2-type" evidence="7">
    <location>
        <begin position="280"/>
        <end position="307"/>
    </location>
</feature>
<keyword evidence="9" id="KW-1185">Reference proteome</keyword>